<dbReference type="PIRSF" id="PIRSF036979">
    <property type="entry name" value="Arginase"/>
    <property type="match status" value="1"/>
</dbReference>
<comment type="similarity">
    <text evidence="4">Belongs to the arginase family.</text>
</comment>
<dbReference type="SUPFAM" id="SSF52768">
    <property type="entry name" value="Arginase/deacetylase"/>
    <property type="match status" value="1"/>
</dbReference>
<evidence type="ECO:0000256" key="1">
    <source>
        <dbReference type="ARBA" id="ARBA00022723"/>
    </source>
</evidence>
<dbReference type="GO" id="GO:0030145">
    <property type="term" value="F:manganese ion binding"/>
    <property type="evidence" value="ECO:0007669"/>
    <property type="project" value="TreeGrafter"/>
</dbReference>
<dbReference type="AlphaFoldDB" id="M2XBV8"/>
<dbReference type="EMBL" id="ANHZ02000012">
    <property type="protein sequence ID" value="EME36556.1"/>
    <property type="molecule type" value="Genomic_DNA"/>
</dbReference>
<evidence type="ECO:0000256" key="3">
    <source>
        <dbReference type="ARBA" id="ARBA00023211"/>
    </source>
</evidence>
<proteinExistence type="inferred from homology"/>
<dbReference type="RefSeq" id="WP_006214767.1">
    <property type="nucleotide sequence ID" value="NZ_ANHZ02000012.1"/>
</dbReference>
<dbReference type="GO" id="GO:0005829">
    <property type="term" value="C:cytosol"/>
    <property type="evidence" value="ECO:0007669"/>
    <property type="project" value="TreeGrafter"/>
</dbReference>
<dbReference type="Proteomes" id="UP000009877">
    <property type="component" value="Unassembled WGS sequence"/>
</dbReference>
<keyword evidence="6" id="KW-1185">Reference proteome</keyword>
<dbReference type="Pfam" id="PF00491">
    <property type="entry name" value="Arginase"/>
    <property type="match status" value="1"/>
</dbReference>
<evidence type="ECO:0000313" key="5">
    <source>
        <dbReference type="EMBL" id="EME36556.1"/>
    </source>
</evidence>
<dbReference type="PROSITE" id="PS51409">
    <property type="entry name" value="ARGINASE_2"/>
    <property type="match status" value="1"/>
</dbReference>
<evidence type="ECO:0000256" key="2">
    <source>
        <dbReference type="ARBA" id="ARBA00022801"/>
    </source>
</evidence>
<name>M2XBV8_9MICC</name>
<keyword evidence="1" id="KW-0479">Metal-binding</keyword>
<keyword evidence="2" id="KW-0378">Hydrolase</keyword>
<sequence length="305" mass="31931">MSSREVHVIELPFDGFGRAGHQAGASVTYRAAGLMEHPVIEMHSTEAMLLPVSSTDRGSVTGLLNEAALFAAIDSSASAVSSSLSVGGFPIVVGGDCSVLVGIFGGAHATDESFGLLFIDGHEDTTPLDVVEDGEAANTELGLLLGLTGRMPTYPRPQLTGTLTPERLASVGMRDHDFRRQANIGSVADLGAFYRSAEDARKSPSRAGQDAAAHLAGGPWWMHVDLDVLDPTELPATLVPGETEQEPGGLTWNELTALMTTAAATGECRGLSVAIYDPEQDPAGMYPPRIVALIHDVLSATLASR</sequence>
<gene>
    <name evidence="5" type="ORF">C884_00350</name>
</gene>
<accession>M2XBV8</accession>
<evidence type="ECO:0000256" key="4">
    <source>
        <dbReference type="PROSITE-ProRule" id="PRU00742"/>
    </source>
</evidence>
<reference evidence="5 6" key="1">
    <citation type="journal article" date="2014" name="Genome Announc.">
        <title>Draft Genome Sequence of Kocuria palustris PEL.</title>
        <authorList>
            <person name="Sharma G."/>
            <person name="Khatri I."/>
            <person name="Subramanian S."/>
        </authorList>
    </citation>
    <scope>NUCLEOTIDE SEQUENCE [LARGE SCALE GENOMIC DNA]</scope>
    <source>
        <strain evidence="5 6">PEL</strain>
    </source>
</reference>
<dbReference type="InterPro" id="IPR006035">
    <property type="entry name" value="Ureohydrolase"/>
</dbReference>
<keyword evidence="3" id="KW-0464">Manganese</keyword>
<dbReference type="Gene3D" id="3.40.800.10">
    <property type="entry name" value="Ureohydrolase domain"/>
    <property type="match status" value="1"/>
</dbReference>
<organism evidence="5 6">
    <name type="scientific">Kocuria palustris PEL</name>
    <dbReference type="NCBI Taxonomy" id="1236550"/>
    <lineage>
        <taxon>Bacteria</taxon>
        <taxon>Bacillati</taxon>
        <taxon>Actinomycetota</taxon>
        <taxon>Actinomycetes</taxon>
        <taxon>Micrococcales</taxon>
        <taxon>Micrococcaceae</taxon>
        <taxon>Kocuria</taxon>
    </lineage>
</organism>
<protein>
    <submittedName>
        <fullName evidence="5">Arginase</fullName>
    </submittedName>
</protein>
<dbReference type="InterPro" id="IPR023696">
    <property type="entry name" value="Ureohydrolase_dom_sf"/>
</dbReference>
<dbReference type="PANTHER" id="PTHR43782">
    <property type="entry name" value="ARGINASE"/>
    <property type="match status" value="1"/>
</dbReference>
<evidence type="ECO:0000313" key="6">
    <source>
        <dbReference type="Proteomes" id="UP000009877"/>
    </source>
</evidence>
<dbReference type="GO" id="GO:0004053">
    <property type="term" value="F:arginase activity"/>
    <property type="evidence" value="ECO:0007669"/>
    <property type="project" value="TreeGrafter"/>
</dbReference>
<dbReference type="PANTHER" id="PTHR43782:SF3">
    <property type="entry name" value="ARGINASE"/>
    <property type="match status" value="1"/>
</dbReference>
<comment type="caution">
    <text evidence="5">The sequence shown here is derived from an EMBL/GenBank/DDBJ whole genome shotgun (WGS) entry which is preliminary data.</text>
</comment>